<organism evidence="3 4">
    <name type="scientific">Deinandra increscens subsp. villosa</name>
    <dbReference type="NCBI Taxonomy" id="3103831"/>
    <lineage>
        <taxon>Eukaryota</taxon>
        <taxon>Viridiplantae</taxon>
        <taxon>Streptophyta</taxon>
        <taxon>Embryophyta</taxon>
        <taxon>Tracheophyta</taxon>
        <taxon>Spermatophyta</taxon>
        <taxon>Magnoliopsida</taxon>
        <taxon>eudicotyledons</taxon>
        <taxon>Gunneridae</taxon>
        <taxon>Pentapetalae</taxon>
        <taxon>asterids</taxon>
        <taxon>campanulids</taxon>
        <taxon>Asterales</taxon>
        <taxon>Asteraceae</taxon>
        <taxon>Asteroideae</taxon>
        <taxon>Heliantheae alliance</taxon>
        <taxon>Madieae</taxon>
        <taxon>Madiinae</taxon>
        <taxon>Deinandra</taxon>
    </lineage>
</organism>
<dbReference type="InterPro" id="IPR012417">
    <property type="entry name" value="CaM-bd_dom_pln"/>
</dbReference>
<sequence length="587" mass="65355">MNTQSEETAEDGNQRRKSIGLAGSRTRRNSIGVASSRKSIAEEGKTVPNYLRASTGSCHDFCKFGKKHEHSKAAVPIKFKTTAIVNKDKFTKVVVPLEKKKTALKPSSSSEILTPAEPVKLTKKVILLPSTKPQVLKRSSSTNGKATKNELKTIQRSTSLVKTRPVVMNRDASSELSNGGIKRVDMITVKKTGITPKTGLVKKAAPKATLNESQSLKASFSRTASLKGTKHMGVKQVYPLKDKNRMQKNKPQQTIDDKVQTKTLHDVEVEPEVKVKSETMEFDLIQSSMESISDTICNNSESFLGKKIVEEESMITHPVYESSEILSDKDFLEESLIAPAIVESSQSCSDKEVLEEESLISPPVSESSESFYDDEVLEGESEYTDDEEVEVSEGSETADINEMETSVGNENKIPRKGRMIISEEKDDKAVKLRFRRGTILDIQTENNGPRRLKFRRRVTEGNDGGQSIARRTYKNKTFDLQTAINDPRKLKFPKGKVTEGNEDKQHVFRRSFEKKYIEEEKDSINGPESVVLKHQGEQGKKDTQGLFNNVIEETASKLVESRKSKVKALVSAFETVISLQDGKPSST</sequence>
<evidence type="ECO:0000259" key="2">
    <source>
        <dbReference type="SMART" id="SM01054"/>
    </source>
</evidence>
<feature type="region of interest" description="Disordered" evidence="1">
    <location>
        <begin position="380"/>
        <end position="403"/>
    </location>
</feature>
<evidence type="ECO:0000313" key="3">
    <source>
        <dbReference type="EMBL" id="KAK9054030.1"/>
    </source>
</evidence>
<dbReference type="EMBL" id="JBCNJP010000025">
    <property type="protein sequence ID" value="KAK9054030.1"/>
    <property type="molecule type" value="Genomic_DNA"/>
</dbReference>
<dbReference type="AlphaFoldDB" id="A0AAP0GNQ2"/>
<name>A0AAP0GNQ2_9ASTR</name>
<evidence type="ECO:0000256" key="1">
    <source>
        <dbReference type="SAM" id="MobiDB-lite"/>
    </source>
</evidence>
<proteinExistence type="predicted"/>
<keyword evidence="4" id="KW-1185">Reference proteome</keyword>
<dbReference type="Pfam" id="PF07839">
    <property type="entry name" value="CaM_binding"/>
    <property type="match status" value="1"/>
</dbReference>
<dbReference type="Proteomes" id="UP001408789">
    <property type="component" value="Unassembled WGS sequence"/>
</dbReference>
<dbReference type="SMART" id="SM01054">
    <property type="entry name" value="CaM_binding"/>
    <property type="match status" value="1"/>
</dbReference>
<evidence type="ECO:0000313" key="4">
    <source>
        <dbReference type="Proteomes" id="UP001408789"/>
    </source>
</evidence>
<accession>A0AAP0GNQ2</accession>
<dbReference type="PANTHER" id="PTHR33349:SF1">
    <property type="entry name" value="EMB|CAB62594.1"/>
    <property type="match status" value="1"/>
</dbReference>
<dbReference type="GO" id="GO:0005516">
    <property type="term" value="F:calmodulin binding"/>
    <property type="evidence" value="ECO:0007669"/>
    <property type="project" value="InterPro"/>
</dbReference>
<comment type="caution">
    <text evidence="3">The sequence shown here is derived from an EMBL/GenBank/DDBJ whole genome shotgun (WGS) entry which is preliminary data.</text>
</comment>
<dbReference type="PANTHER" id="PTHR33349">
    <property type="entry name" value="EMB|CAB62594.1"/>
    <property type="match status" value="1"/>
</dbReference>
<feature type="compositionally biased region" description="Acidic residues" evidence="1">
    <location>
        <begin position="380"/>
        <end position="393"/>
    </location>
</feature>
<protein>
    <recommendedName>
        <fullName evidence="2">Calmodulin-binding domain-containing protein</fullName>
    </recommendedName>
</protein>
<gene>
    <name evidence="3" type="ORF">SSX86_025106</name>
</gene>
<reference evidence="3 4" key="1">
    <citation type="submission" date="2024-04" db="EMBL/GenBank/DDBJ databases">
        <title>The reference genome of an endangered Asteraceae, Deinandra increscens subsp. villosa, native to the Central Coast of California.</title>
        <authorList>
            <person name="Guilliams M."/>
            <person name="Hasenstab-Lehman K."/>
            <person name="Meyer R."/>
            <person name="Mcevoy S."/>
        </authorList>
    </citation>
    <scope>NUCLEOTIDE SEQUENCE [LARGE SCALE GENOMIC DNA]</scope>
    <source>
        <tissue evidence="3">Leaf</tissue>
    </source>
</reference>
<feature type="domain" description="Calmodulin-binding" evidence="2">
    <location>
        <begin position="428"/>
        <end position="578"/>
    </location>
</feature>
<feature type="region of interest" description="Disordered" evidence="1">
    <location>
        <begin position="1"/>
        <end position="39"/>
    </location>
</feature>